<dbReference type="RefSeq" id="WP_220635752.1">
    <property type="nucleotide sequence ID" value="NZ_CAJQUM010000001.1"/>
</dbReference>
<dbReference type="SUPFAM" id="SSF55785">
    <property type="entry name" value="PYP-like sensor domain (PAS domain)"/>
    <property type="match status" value="2"/>
</dbReference>
<proteinExistence type="predicted"/>
<accession>A0A916J430</accession>
<name>A0A916J430_9PROT</name>
<keyword evidence="6" id="KW-1185">Reference proteome</keyword>
<dbReference type="InterPro" id="IPR001610">
    <property type="entry name" value="PAC"/>
</dbReference>
<evidence type="ECO:0000256" key="1">
    <source>
        <dbReference type="SAM" id="Phobius"/>
    </source>
</evidence>
<feature type="domain" description="PAC" evidence="3">
    <location>
        <begin position="376"/>
        <end position="428"/>
    </location>
</feature>
<dbReference type="Proteomes" id="UP000742786">
    <property type="component" value="Unassembled WGS sequence"/>
</dbReference>
<evidence type="ECO:0000313" key="5">
    <source>
        <dbReference type="EMBL" id="CAG4883829.1"/>
    </source>
</evidence>
<feature type="transmembrane region" description="Helical" evidence="1">
    <location>
        <begin position="133"/>
        <end position="159"/>
    </location>
</feature>
<dbReference type="AlphaFoldDB" id="A0A916J430"/>
<dbReference type="PROSITE" id="PS51832">
    <property type="entry name" value="HD_GYP"/>
    <property type="match status" value="1"/>
</dbReference>
<keyword evidence="1" id="KW-0812">Transmembrane</keyword>
<dbReference type="SMART" id="SM00471">
    <property type="entry name" value="HDc"/>
    <property type="match status" value="1"/>
</dbReference>
<dbReference type="Pfam" id="PF00989">
    <property type="entry name" value="PAS"/>
    <property type="match status" value="1"/>
</dbReference>
<evidence type="ECO:0000313" key="6">
    <source>
        <dbReference type="Proteomes" id="UP000742786"/>
    </source>
</evidence>
<sequence>MSIEYKFLIILKRLARVFSLVVGIGLPIMYFGLKYSNLVEHVETMAIIKAQSVTSLVTANPDLWVHEQQRMEEVLLLSPPPLGVDRATVSDAVGNSIVTAGYIPAGPTLARSFPIYDSGRVVGQVEITHSSRALWFGTLLVALLSALLGCAVYATLLFLPLRALRRMGFALEAEKAALSIREERFHLLFNRASDGIMILSLAGKILEVNESFARMHGYSVEEMLNMRLENLDTLETLRLAPERIRSSQAGQSIFFEAEHYHKDGHVFPLEVSLSQIAVGSETLIQAFHRDITQRRQTENALRAAEDQFRGLVEQSIAGIYIIQDGRFAYVNPRFAAIRGFSAAEELIGQDPLPLIAEKDRSIIAEHNRCLLAGEKRDVDYGFTALRKDGSSIEVGVHSSLASYHGRPAIIGLQQDISEKKRAEEAIRHYIAQLKTAFMSTVEVATVLSELRDPYTAGHERRVGKIAVAIGTELGLDEQRLEGLKVAGYLHDIGKIIIPSEILSKPGRLGAIEYQLIQGHSQASYDVLKAVEWPWPVAEVVLQHHERLDGSGYPQGLKGEDILLEARILAVADVVEAMSSHRPYRSGLGAEKALAEIEHGRGSAYDVAVVDACLRLFREKAYVLPNQIADA</sequence>
<comment type="caution">
    <text evidence="5">The sequence shown here is derived from an EMBL/GenBank/DDBJ whole genome shotgun (WGS) entry which is preliminary data.</text>
</comment>
<dbReference type="InterPro" id="IPR037522">
    <property type="entry name" value="HD_GYP_dom"/>
</dbReference>
<dbReference type="InterPro" id="IPR000700">
    <property type="entry name" value="PAS-assoc_C"/>
</dbReference>
<keyword evidence="1" id="KW-0472">Membrane</keyword>
<dbReference type="InterPro" id="IPR000014">
    <property type="entry name" value="PAS"/>
</dbReference>
<dbReference type="Pfam" id="PF13487">
    <property type="entry name" value="HD_5"/>
    <property type="match status" value="1"/>
</dbReference>
<organism evidence="5 6">
    <name type="scientific">Georgfuchsia toluolica</name>
    <dbReference type="NCBI Taxonomy" id="424218"/>
    <lineage>
        <taxon>Bacteria</taxon>
        <taxon>Pseudomonadati</taxon>
        <taxon>Pseudomonadota</taxon>
        <taxon>Betaproteobacteria</taxon>
        <taxon>Nitrosomonadales</taxon>
        <taxon>Sterolibacteriaceae</taxon>
        <taxon>Georgfuchsia</taxon>
    </lineage>
</organism>
<gene>
    <name evidence="5" type="ORF">GTOL_11712</name>
</gene>
<feature type="domain" description="HD-GYP" evidence="4">
    <location>
        <begin position="433"/>
        <end position="628"/>
    </location>
</feature>
<dbReference type="InterPro" id="IPR003607">
    <property type="entry name" value="HD/PDEase_dom"/>
</dbReference>
<dbReference type="PROSITE" id="PS50113">
    <property type="entry name" value="PAC"/>
    <property type="match status" value="2"/>
</dbReference>
<dbReference type="GO" id="GO:0006355">
    <property type="term" value="P:regulation of DNA-templated transcription"/>
    <property type="evidence" value="ECO:0007669"/>
    <property type="project" value="InterPro"/>
</dbReference>
<dbReference type="PANTHER" id="PTHR43155:SF2">
    <property type="entry name" value="CYCLIC DI-GMP PHOSPHODIESTERASE PA4108"/>
    <property type="match status" value="1"/>
</dbReference>
<dbReference type="CDD" id="cd00077">
    <property type="entry name" value="HDc"/>
    <property type="match status" value="1"/>
</dbReference>
<dbReference type="PANTHER" id="PTHR43155">
    <property type="entry name" value="CYCLIC DI-GMP PHOSPHODIESTERASE PA4108-RELATED"/>
    <property type="match status" value="1"/>
</dbReference>
<dbReference type="Gene3D" id="3.30.450.20">
    <property type="entry name" value="PAS domain"/>
    <property type="match status" value="2"/>
</dbReference>
<dbReference type="SMART" id="SM00091">
    <property type="entry name" value="PAS"/>
    <property type="match status" value="2"/>
</dbReference>
<keyword evidence="1" id="KW-1133">Transmembrane helix</keyword>
<dbReference type="InterPro" id="IPR035965">
    <property type="entry name" value="PAS-like_dom_sf"/>
</dbReference>
<dbReference type="GO" id="GO:0008081">
    <property type="term" value="F:phosphoric diester hydrolase activity"/>
    <property type="evidence" value="ECO:0007669"/>
    <property type="project" value="UniProtKB-ARBA"/>
</dbReference>
<feature type="transmembrane region" description="Helical" evidence="1">
    <location>
        <begin position="14"/>
        <end position="33"/>
    </location>
</feature>
<feature type="domain" description="PAC" evidence="3">
    <location>
        <begin position="253"/>
        <end position="303"/>
    </location>
</feature>
<dbReference type="SMART" id="SM00086">
    <property type="entry name" value="PAC"/>
    <property type="match status" value="2"/>
</dbReference>
<evidence type="ECO:0000259" key="3">
    <source>
        <dbReference type="PROSITE" id="PS50113"/>
    </source>
</evidence>
<feature type="domain" description="PAS" evidence="2">
    <location>
        <begin position="181"/>
        <end position="225"/>
    </location>
</feature>
<dbReference type="NCBIfam" id="TIGR00229">
    <property type="entry name" value="sensory_box"/>
    <property type="match status" value="2"/>
</dbReference>
<evidence type="ECO:0000259" key="4">
    <source>
        <dbReference type="PROSITE" id="PS51832"/>
    </source>
</evidence>
<dbReference type="CDD" id="cd00130">
    <property type="entry name" value="PAS"/>
    <property type="match status" value="2"/>
</dbReference>
<dbReference type="EMBL" id="CAJQUM010000001">
    <property type="protein sequence ID" value="CAG4883829.1"/>
    <property type="molecule type" value="Genomic_DNA"/>
</dbReference>
<dbReference type="SUPFAM" id="SSF109604">
    <property type="entry name" value="HD-domain/PDEase-like"/>
    <property type="match status" value="1"/>
</dbReference>
<dbReference type="PROSITE" id="PS50112">
    <property type="entry name" value="PAS"/>
    <property type="match status" value="1"/>
</dbReference>
<evidence type="ECO:0000259" key="2">
    <source>
        <dbReference type="PROSITE" id="PS50112"/>
    </source>
</evidence>
<protein>
    <recommendedName>
        <fullName evidence="7">PAS domain S-box protein</fullName>
    </recommendedName>
</protein>
<dbReference type="Pfam" id="PF13426">
    <property type="entry name" value="PAS_9"/>
    <property type="match status" value="1"/>
</dbReference>
<reference evidence="5" key="1">
    <citation type="submission" date="2021-04" db="EMBL/GenBank/DDBJ databases">
        <authorList>
            <person name="Hornung B."/>
        </authorList>
    </citation>
    <scope>NUCLEOTIDE SEQUENCE</scope>
    <source>
        <strain evidence="5">G5G6</strain>
    </source>
</reference>
<evidence type="ECO:0008006" key="7">
    <source>
        <dbReference type="Google" id="ProtNLM"/>
    </source>
</evidence>
<dbReference type="InterPro" id="IPR013767">
    <property type="entry name" value="PAS_fold"/>
</dbReference>
<dbReference type="Gene3D" id="1.10.3210.10">
    <property type="entry name" value="Hypothetical protein af1432"/>
    <property type="match status" value="1"/>
</dbReference>